<protein>
    <submittedName>
        <fullName evidence="2">Uncharacterized protein</fullName>
    </submittedName>
</protein>
<feature type="region of interest" description="Disordered" evidence="1">
    <location>
        <begin position="1"/>
        <end position="22"/>
    </location>
</feature>
<sequence>MSHLSEQTQETHSNRSTQQSVRRTSALLERLRKTPWFQQLIPAEAGIGWPIPLRRNGKVYIRIPFFGFSPTSEKGKTALFPPFALVTLDWASLVPVEYVNLQFRNPWPDVEWGKPVGHFPHESVASLAVGEYKEKRKELLELYNELFDKLSQGSDFSEEWNHRFSTALNMLMEPSLEPYYRTLGKKFFDHYLPSKTR</sequence>
<comment type="caution">
    <text evidence="2">The sequence shown here is derived from an EMBL/GenBank/DDBJ whole genome shotgun (WGS) entry which is preliminary data.</text>
</comment>
<proteinExistence type="predicted"/>
<dbReference type="AlphaFoldDB" id="A0A370DVI4"/>
<reference evidence="2 3" key="1">
    <citation type="journal article" date="2018" name="ISME J.">
        <title>Endosymbiont genomes yield clues of tubeworm success.</title>
        <authorList>
            <person name="Li Y."/>
            <person name="Liles M.R."/>
            <person name="Halanych K.M."/>
        </authorList>
    </citation>
    <scope>NUCLEOTIDE SEQUENCE [LARGE SCALE GENOMIC DNA]</scope>
    <source>
        <strain evidence="2">A1462</strain>
    </source>
</reference>
<evidence type="ECO:0000256" key="1">
    <source>
        <dbReference type="SAM" id="MobiDB-lite"/>
    </source>
</evidence>
<accession>A0A370DVI4</accession>
<gene>
    <name evidence="2" type="ORF">DIZ78_01450</name>
</gene>
<organism evidence="2 3">
    <name type="scientific">endosymbiont of Escarpia spicata</name>
    <dbReference type="NCBI Taxonomy" id="2200908"/>
    <lineage>
        <taxon>Bacteria</taxon>
        <taxon>Pseudomonadati</taxon>
        <taxon>Pseudomonadota</taxon>
        <taxon>Gammaproteobacteria</taxon>
        <taxon>sulfur-oxidizing symbionts</taxon>
    </lineage>
</organism>
<evidence type="ECO:0000313" key="2">
    <source>
        <dbReference type="EMBL" id="RDH88623.1"/>
    </source>
</evidence>
<keyword evidence="3" id="KW-1185">Reference proteome</keyword>
<dbReference type="EMBL" id="QFXE01000001">
    <property type="protein sequence ID" value="RDH88623.1"/>
    <property type="molecule type" value="Genomic_DNA"/>
</dbReference>
<evidence type="ECO:0000313" key="3">
    <source>
        <dbReference type="Proteomes" id="UP000254771"/>
    </source>
</evidence>
<dbReference type="Proteomes" id="UP000254771">
    <property type="component" value="Unassembled WGS sequence"/>
</dbReference>
<name>A0A370DVI4_9GAMM</name>